<accession>A0AA36NCP8</accession>
<sequence>MPRKNWNLGKSMFCAKCNHPKPTINTMGQRAYDFYPLANQKMFCEGQKNCPECHAIVHSSHSECLACRDRKQNAATVKAHQACVVTTASGSKDAMRSDAIHALKGPEMLALTRPRTAVDDLEDKYRGSGMDALAIIDDLEKAKAGAADAIDALEEKRRIVAEEEKERQRERQREAQRREAEEQAKKDLEIAKQQAEAMEVERKRKREAAQSLIAAMLEEDTASPKERTEAAASPPETEEERQAKKARLLQQAEELRKKQEELKQKQQSDEAERRQKMRERRAARKGSQDAILLD</sequence>
<proteinExistence type="predicted"/>
<name>A0AA36NCP8_9DINO</name>
<feature type="compositionally biased region" description="Basic and acidic residues" evidence="1">
    <location>
        <begin position="163"/>
        <end position="190"/>
    </location>
</feature>
<evidence type="ECO:0000313" key="3">
    <source>
        <dbReference type="Proteomes" id="UP001178507"/>
    </source>
</evidence>
<dbReference type="AlphaFoldDB" id="A0AA36NCP8"/>
<evidence type="ECO:0000313" key="2">
    <source>
        <dbReference type="EMBL" id="CAJ1401254.1"/>
    </source>
</evidence>
<dbReference type="Proteomes" id="UP001178507">
    <property type="component" value="Unassembled WGS sequence"/>
</dbReference>
<feature type="region of interest" description="Disordered" evidence="1">
    <location>
        <begin position="163"/>
        <end position="294"/>
    </location>
</feature>
<evidence type="ECO:0000256" key="1">
    <source>
        <dbReference type="SAM" id="MobiDB-lite"/>
    </source>
</evidence>
<dbReference type="EMBL" id="CAUJNA010003405">
    <property type="protein sequence ID" value="CAJ1401254.1"/>
    <property type="molecule type" value="Genomic_DNA"/>
</dbReference>
<gene>
    <name evidence="2" type="ORF">EVOR1521_LOCUS24440</name>
</gene>
<reference evidence="2" key="1">
    <citation type="submission" date="2023-08" db="EMBL/GenBank/DDBJ databases">
        <authorList>
            <person name="Chen Y."/>
            <person name="Shah S."/>
            <person name="Dougan E. K."/>
            <person name="Thang M."/>
            <person name="Chan C."/>
        </authorList>
    </citation>
    <scope>NUCLEOTIDE SEQUENCE</scope>
</reference>
<feature type="compositionally biased region" description="Basic and acidic residues" evidence="1">
    <location>
        <begin position="253"/>
        <end position="274"/>
    </location>
</feature>
<comment type="caution">
    <text evidence="2">The sequence shown here is derived from an EMBL/GenBank/DDBJ whole genome shotgun (WGS) entry which is preliminary data.</text>
</comment>
<organism evidence="2 3">
    <name type="scientific">Effrenium voratum</name>
    <dbReference type="NCBI Taxonomy" id="2562239"/>
    <lineage>
        <taxon>Eukaryota</taxon>
        <taxon>Sar</taxon>
        <taxon>Alveolata</taxon>
        <taxon>Dinophyceae</taxon>
        <taxon>Suessiales</taxon>
        <taxon>Symbiodiniaceae</taxon>
        <taxon>Effrenium</taxon>
    </lineage>
</organism>
<feature type="compositionally biased region" description="Basic residues" evidence="1">
    <location>
        <begin position="275"/>
        <end position="284"/>
    </location>
</feature>
<keyword evidence="3" id="KW-1185">Reference proteome</keyword>
<protein>
    <submittedName>
        <fullName evidence="2">Uncharacterized protein</fullName>
    </submittedName>
</protein>